<dbReference type="RefSeq" id="WP_084285398.1">
    <property type="nucleotide sequence ID" value="NZ_FWXJ01000015.1"/>
</dbReference>
<dbReference type="GO" id="GO:0003677">
    <property type="term" value="F:DNA binding"/>
    <property type="evidence" value="ECO:0007669"/>
    <property type="project" value="UniProtKB-UniRule"/>
</dbReference>
<evidence type="ECO:0000256" key="6">
    <source>
        <dbReference type="ARBA" id="ARBA00022806"/>
    </source>
</evidence>
<evidence type="ECO:0000256" key="3">
    <source>
        <dbReference type="ARBA" id="ARBA00022723"/>
    </source>
</evidence>
<reference evidence="15 16" key="1">
    <citation type="submission" date="2017-04" db="EMBL/GenBank/DDBJ databases">
        <authorList>
            <person name="Afonso C.L."/>
            <person name="Miller P.J."/>
            <person name="Scott M.A."/>
            <person name="Spackman E."/>
            <person name="Goraichik I."/>
            <person name="Dimitrov K.M."/>
            <person name="Suarez D.L."/>
            <person name="Swayne D.E."/>
        </authorList>
    </citation>
    <scope>NUCLEOTIDE SEQUENCE [LARGE SCALE GENOMIC DNA]</scope>
    <source>
        <strain evidence="15 16">VK13</strain>
    </source>
</reference>
<keyword evidence="16" id="KW-1185">Reference proteome</keyword>
<keyword evidence="5 12" id="KW-0378">Hydrolase</keyword>
<evidence type="ECO:0000256" key="1">
    <source>
        <dbReference type="ARBA" id="ARBA00022515"/>
    </source>
</evidence>
<dbReference type="SMART" id="SM00490">
    <property type="entry name" value="HELICc"/>
    <property type="match status" value="1"/>
</dbReference>
<keyword evidence="8 12" id="KW-0067">ATP-binding</keyword>
<dbReference type="PANTHER" id="PTHR30580">
    <property type="entry name" value="PRIMOSOMAL PROTEIN N"/>
    <property type="match status" value="1"/>
</dbReference>
<dbReference type="InterPro" id="IPR005259">
    <property type="entry name" value="PriA"/>
</dbReference>
<proteinExistence type="inferred from homology"/>
<feature type="domain" description="Helicase C-terminal" evidence="14">
    <location>
        <begin position="431"/>
        <end position="595"/>
    </location>
</feature>
<feature type="binding site" evidence="12">
    <location>
        <position position="400"/>
    </location>
    <ligand>
        <name>Zn(2+)</name>
        <dbReference type="ChEBI" id="CHEBI:29105"/>
        <label>2</label>
    </ligand>
</feature>
<dbReference type="Gene3D" id="3.40.1440.60">
    <property type="entry name" value="PriA, 3(prime) DNA-binding domain"/>
    <property type="match status" value="1"/>
</dbReference>
<feature type="binding site" evidence="12">
    <location>
        <position position="403"/>
    </location>
    <ligand>
        <name>Zn(2+)</name>
        <dbReference type="ChEBI" id="CHEBI:29105"/>
        <label>2</label>
    </ligand>
</feature>
<evidence type="ECO:0000256" key="5">
    <source>
        <dbReference type="ARBA" id="ARBA00022801"/>
    </source>
</evidence>
<keyword evidence="3 12" id="KW-0479">Metal-binding</keyword>
<dbReference type="OrthoDB" id="9759544at2"/>
<feature type="binding site" evidence="12">
    <location>
        <position position="423"/>
    </location>
    <ligand>
        <name>Zn(2+)</name>
        <dbReference type="ChEBI" id="CHEBI:29105"/>
        <label>2</label>
    </ligand>
</feature>
<organism evidence="15 16">
    <name type="scientific">Polynucleobacter kasalickyi</name>
    <dbReference type="NCBI Taxonomy" id="1938817"/>
    <lineage>
        <taxon>Bacteria</taxon>
        <taxon>Pseudomonadati</taxon>
        <taxon>Pseudomonadota</taxon>
        <taxon>Betaproteobacteria</taxon>
        <taxon>Burkholderiales</taxon>
        <taxon>Burkholderiaceae</taxon>
        <taxon>Polynucleobacter</taxon>
    </lineage>
</organism>
<dbReference type="PANTHER" id="PTHR30580:SF0">
    <property type="entry name" value="PRIMOSOMAL PROTEIN N"/>
    <property type="match status" value="1"/>
</dbReference>
<dbReference type="PROSITE" id="PS51192">
    <property type="entry name" value="HELICASE_ATP_BIND_1"/>
    <property type="match status" value="1"/>
</dbReference>
<protein>
    <recommendedName>
        <fullName evidence="12">Replication restart protein PriA</fullName>
    </recommendedName>
    <alternativeName>
        <fullName evidence="12">ATP-dependent DNA helicase PriA</fullName>
        <ecNumber evidence="12">5.6.2.4</ecNumber>
    </alternativeName>
    <alternativeName>
        <fullName evidence="12">DNA 3'-5' helicase PriA</fullName>
    </alternativeName>
</protein>
<dbReference type="InterPro" id="IPR001650">
    <property type="entry name" value="Helicase_C-like"/>
</dbReference>
<feature type="binding site" evidence="12">
    <location>
        <position position="391"/>
    </location>
    <ligand>
        <name>Zn(2+)</name>
        <dbReference type="ChEBI" id="CHEBI:29105"/>
        <label>1</label>
    </ligand>
</feature>
<feature type="binding site" evidence="12">
    <location>
        <position position="439"/>
    </location>
    <ligand>
        <name>Zn(2+)</name>
        <dbReference type="ChEBI" id="CHEBI:29105"/>
        <label>1</label>
    </ligand>
</feature>
<dbReference type="InterPro" id="IPR014001">
    <property type="entry name" value="Helicase_ATP-bd"/>
</dbReference>
<dbReference type="InterPro" id="IPR041236">
    <property type="entry name" value="PriA_C"/>
</dbReference>
<evidence type="ECO:0000313" key="15">
    <source>
        <dbReference type="EMBL" id="SMC76063.1"/>
    </source>
</evidence>
<dbReference type="FunFam" id="3.40.50.300:FF:000489">
    <property type="entry name" value="Primosome assembly protein PriA"/>
    <property type="match status" value="1"/>
</dbReference>
<name>A0A1W2BSY8_9BURK</name>
<comment type="catalytic activity">
    <reaction evidence="12">
        <text>Couples ATP hydrolysis with the unwinding of duplex DNA by translocating in the 3'-5' direction.</text>
        <dbReference type="EC" id="5.6.2.4"/>
    </reaction>
</comment>
<keyword evidence="1 12" id="KW-0639">Primosome</keyword>
<dbReference type="NCBIfam" id="TIGR00595">
    <property type="entry name" value="priA"/>
    <property type="match status" value="1"/>
</dbReference>
<keyword evidence="2 12" id="KW-0235">DNA replication</keyword>
<evidence type="ECO:0000256" key="2">
    <source>
        <dbReference type="ARBA" id="ARBA00022705"/>
    </source>
</evidence>
<dbReference type="SUPFAM" id="SSF52540">
    <property type="entry name" value="P-loop containing nucleoside triphosphate hydrolases"/>
    <property type="match status" value="1"/>
</dbReference>
<dbReference type="AlphaFoldDB" id="A0A1W2BSY8"/>
<keyword evidence="10 12" id="KW-0413">Isomerase</keyword>
<evidence type="ECO:0000256" key="8">
    <source>
        <dbReference type="ARBA" id="ARBA00022840"/>
    </source>
</evidence>
<gene>
    <name evidence="12" type="primary">priA</name>
    <name evidence="15" type="ORF">SAMN06296008_11552</name>
</gene>
<dbReference type="GO" id="GO:0043138">
    <property type="term" value="F:3'-5' DNA helicase activity"/>
    <property type="evidence" value="ECO:0007669"/>
    <property type="project" value="UniProtKB-EC"/>
</dbReference>
<evidence type="ECO:0000256" key="7">
    <source>
        <dbReference type="ARBA" id="ARBA00022833"/>
    </source>
</evidence>
<dbReference type="GO" id="GO:0006310">
    <property type="term" value="P:DNA recombination"/>
    <property type="evidence" value="ECO:0007669"/>
    <property type="project" value="InterPro"/>
</dbReference>
<dbReference type="GO" id="GO:0006269">
    <property type="term" value="P:DNA replication, synthesis of primer"/>
    <property type="evidence" value="ECO:0007669"/>
    <property type="project" value="UniProtKB-KW"/>
</dbReference>
<comment type="function">
    <text evidence="12">Initiates the restart of stalled replication forks, which reloads the replicative helicase on sites other than the origin of replication. Recognizes and binds to abandoned replication forks and remodels them to uncover a helicase loading site. Promotes assembly of the primosome at these replication forks.</text>
</comment>
<dbReference type="Pfam" id="PF00271">
    <property type="entry name" value="Helicase_C"/>
    <property type="match status" value="1"/>
</dbReference>
<evidence type="ECO:0000256" key="12">
    <source>
        <dbReference type="HAMAP-Rule" id="MF_00983"/>
    </source>
</evidence>
<keyword evidence="6 12" id="KW-0347">Helicase</keyword>
<dbReference type="PROSITE" id="PS51194">
    <property type="entry name" value="HELICASE_CTER"/>
    <property type="match status" value="1"/>
</dbReference>
<dbReference type="InterPro" id="IPR041222">
    <property type="entry name" value="PriA_3primeBD"/>
</dbReference>
<feature type="binding site" evidence="12">
    <location>
        <position position="436"/>
    </location>
    <ligand>
        <name>Zn(2+)</name>
        <dbReference type="ChEBI" id="CHEBI:29105"/>
        <label>1</label>
    </ligand>
</feature>
<comment type="subunit">
    <text evidence="12">Component of the replication restart primosome.</text>
</comment>
<dbReference type="STRING" id="1938817.SAMN06296008_11552"/>
<dbReference type="Gene3D" id="3.40.50.300">
    <property type="entry name" value="P-loop containing nucleotide triphosphate hydrolases"/>
    <property type="match status" value="2"/>
</dbReference>
<evidence type="ECO:0000259" key="14">
    <source>
        <dbReference type="PROSITE" id="PS51194"/>
    </source>
</evidence>
<dbReference type="GO" id="GO:0006270">
    <property type="term" value="P:DNA replication initiation"/>
    <property type="evidence" value="ECO:0007669"/>
    <property type="project" value="TreeGrafter"/>
</dbReference>
<dbReference type="EC" id="5.6.2.4" evidence="12"/>
<dbReference type="InterPro" id="IPR027417">
    <property type="entry name" value="P-loop_NTPase"/>
</dbReference>
<dbReference type="Pfam" id="PF18074">
    <property type="entry name" value="PriA_C"/>
    <property type="match status" value="1"/>
</dbReference>
<comment type="similarity">
    <text evidence="12">Belongs to the helicase family. PriA subfamily.</text>
</comment>
<evidence type="ECO:0000256" key="11">
    <source>
        <dbReference type="ARBA" id="ARBA00048988"/>
    </source>
</evidence>
<dbReference type="GO" id="GO:0006302">
    <property type="term" value="P:double-strand break repair"/>
    <property type="evidence" value="ECO:0007669"/>
    <property type="project" value="InterPro"/>
</dbReference>
<feature type="domain" description="Helicase ATP-binding" evidence="13">
    <location>
        <begin position="158"/>
        <end position="326"/>
    </location>
</feature>
<dbReference type="InterPro" id="IPR042115">
    <property type="entry name" value="PriA_3primeBD_sf"/>
</dbReference>
<dbReference type="GO" id="GO:1990077">
    <property type="term" value="C:primosome complex"/>
    <property type="evidence" value="ECO:0007669"/>
    <property type="project" value="UniProtKB-UniRule"/>
</dbReference>
<dbReference type="Pfam" id="PF17764">
    <property type="entry name" value="PriA_3primeBD"/>
    <property type="match status" value="1"/>
</dbReference>
<evidence type="ECO:0000256" key="10">
    <source>
        <dbReference type="ARBA" id="ARBA00023235"/>
    </source>
</evidence>
<feature type="binding site" evidence="12">
    <location>
        <position position="394"/>
    </location>
    <ligand>
        <name>Zn(2+)</name>
        <dbReference type="ChEBI" id="CHEBI:29105"/>
        <label>1</label>
    </ligand>
</feature>
<evidence type="ECO:0000313" key="16">
    <source>
        <dbReference type="Proteomes" id="UP000192708"/>
    </source>
</evidence>
<dbReference type="Proteomes" id="UP000192708">
    <property type="component" value="Unassembled WGS sequence"/>
</dbReference>
<feature type="binding site" evidence="12">
    <location>
        <position position="426"/>
    </location>
    <ligand>
        <name>Zn(2+)</name>
        <dbReference type="ChEBI" id="CHEBI:29105"/>
        <label>2</label>
    </ligand>
</feature>
<dbReference type="GO" id="GO:0008270">
    <property type="term" value="F:zinc ion binding"/>
    <property type="evidence" value="ECO:0007669"/>
    <property type="project" value="UniProtKB-UniRule"/>
</dbReference>
<dbReference type="HAMAP" id="MF_00983">
    <property type="entry name" value="PriA"/>
    <property type="match status" value="1"/>
</dbReference>
<dbReference type="SMART" id="SM00487">
    <property type="entry name" value="DEXDc"/>
    <property type="match status" value="1"/>
</dbReference>
<accession>A0A1W2BSY8</accession>
<dbReference type="GO" id="GO:0016887">
    <property type="term" value="F:ATP hydrolysis activity"/>
    <property type="evidence" value="ECO:0007669"/>
    <property type="project" value="RHEA"/>
</dbReference>
<sequence length="695" mass="79326">MKTYFVQIAIDIPLFKLFEYSWNSEQLGQEPEIGLIVEIEFGKKKVSGIVYEINSESISKKENSAYTIKEVIQISPCPRIKDAELKLFQFASKYYLRPIGEVVFSSIPSDWKKPVNWPKLQKSIKKKENLGIKEAIREPLTLTFNEEQDKAIEALINLSKEGKYSITFLKGITGSGKTAVYLEWIKRITEDTAKQCLVLVPEINLTPQLEQTVKNICIGKEVVILHSNLTPSERNYAWWKIQNGVGQIIVGTRLSVFTPIKNLSAIVIDEEHDNSYKQQDGMRYSARDVAIWRAADLKIPVLLCSATPSLETWDKVLKKKIDLLSLSKRAKPGATIPSIEIIDIKNEVNQSKFKNLGLCDYTLEEIKKTALRKKQSLIFINRRGYAPILTCHACNWKSECKNCSTWQVFHKISGKNKKPMLQCHHCGLIERIPEACPECGNQDLRHLGVGTQSIEENIEKTLQELRILRIDTDVTRSKGSAEELFQKIHQQEVDVVVGTQMLSKGHDFSNVETVVVVDIDKSLYSYDFRATEKMYAQLVQVAGRGGRGDNLENSKIIIQTAFPEHKIFNAIKDENLYEFYNELLEERKIAQLPPFSYQALVMAESKNQTMNEEVLKGLKNFLENIGNKNNGCIIYDPVPRSIQRVSGVERTQVLLESTDRKKLQTCLEKILDYAEAQKSKNRSIRIIIERDPISF</sequence>
<keyword evidence="4 12" id="KW-0547">Nucleotide-binding</keyword>
<evidence type="ECO:0000256" key="9">
    <source>
        <dbReference type="ARBA" id="ARBA00023125"/>
    </source>
</evidence>
<dbReference type="Pfam" id="PF00270">
    <property type="entry name" value="DEAD"/>
    <property type="match status" value="1"/>
</dbReference>
<dbReference type="GO" id="GO:0005524">
    <property type="term" value="F:ATP binding"/>
    <property type="evidence" value="ECO:0007669"/>
    <property type="project" value="UniProtKB-UniRule"/>
</dbReference>
<evidence type="ECO:0000259" key="13">
    <source>
        <dbReference type="PROSITE" id="PS51192"/>
    </source>
</evidence>
<dbReference type="InterPro" id="IPR011545">
    <property type="entry name" value="DEAD/DEAH_box_helicase_dom"/>
</dbReference>
<comment type="catalytic activity">
    <reaction evidence="11 12">
        <text>ATP + H2O = ADP + phosphate + H(+)</text>
        <dbReference type="Rhea" id="RHEA:13065"/>
        <dbReference type="ChEBI" id="CHEBI:15377"/>
        <dbReference type="ChEBI" id="CHEBI:15378"/>
        <dbReference type="ChEBI" id="CHEBI:30616"/>
        <dbReference type="ChEBI" id="CHEBI:43474"/>
        <dbReference type="ChEBI" id="CHEBI:456216"/>
        <dbReference type="EC" id="5.6.2.4"/>
    </reaction>
</comment>
<evidence type="ECO:0000256" key="4">
    <source>
        <dbReference type="ARBA" id="ARBA00022741"/>
    </source>
</evidence>
<dbReference type="EMBL" id="FWXJ01000015">
    <property type="protein sequence ID" value="SMC76063.1"/>
    <property type="molecule type" value="Genomic_DNA"/>
</dbReference>
<keyword evidence="9 12" id="KW-0238">DNA-binding</keyword>
<keyword evidence="7 12" id="KW-0862">Zinc</keyword>
<comment type="cofactor">
    <cofactor evidence="12">
        <name>Zn(2+)</name>
        <dbReference type="ChEBI" id="CHEBI:29105"/>
    </cofactor>
    <text evidence="12">Binds 2 zinc ions per subunit.</text>
</comment>